<reference evidence="1 2" key="1">
    <citation type="journal article" date="2023" name="Sci. Data">
        <title>Genome assembly of the Korean intertidal mud-creeper Batillaria attramentaria.</title>
        <authorList>
            <person name="Patra A.K."/>
            <person name="Ho P.T."/>
            <person name="Jun S."/>
            <person name="Lee S.J."/>
            <person name="Kim Y."/>
            <person name="Won Y.J."/>
        </authorList>
    </citation>
    <scope>NUCLEOTIDE SEQUENCE [LARGE SCALE GENOMIC DNA]</scope>
    <source>
        <strain evidence="1">Wonlab-2016</strain>
    </source>
</reference>
<proteinExistence type="predicted"/>
<accession>A0ABD0LKG3</accession>
<evidence type="ECO:0000313" key="2">
    <source>
        <dbReference type="Proteomes" id="UP001519460"/>
    </source>
</evidence>
<dbReference type="Proteomes" id="UP001519460">
    <property type="component" value="Unassembled WGS sequence"/>
</dbReference>
<dbReference type="EMBL" id="JACVVK020000039">
    <property type="protein sequence ID" value="KAK7500029.1"/>
    <property type="molecule type" value="Genomic_DNA"/>
</dbReference>
<sequence length="92" mass="9971">VRQRHVAPTAPVKAPNARPVTCPCPTRRLPPLTTYRLHVQHAKKEQHVAGCRGIGFHHKAPAVASAVTLTSMDGYTGFGAKDIIILVWKGGR</sequence>
<protein>
    <submittedName>
        <fullName evidence="1">Uncharacterized protein</fullName>
    </submittedName>
</protein>
<comment type="caution">
    <text evidence="1">The sequence shown here is derived from an EMBL/GenBank/DDBJ whole genome shotgun (WGS) entry which is preliminary data.</text>
</comment>
<keyword evidence="2" id="KW-1185">Reference proteome</keyword>
<dbReference type="AlphaFoldDB" id="A0ABD0LKG3"/>
<gene>
    <name evidence="1" type="ORF">BaRGS_00008576</name>
</gene>
<feature type="non-terminal residue" evidence="1">
    <location>
        <position position="92"/>
    </location>
</feature>
<feature type="non-terminal residue" evidence="1">
    <location>
        <position position="1"/>
    </location>
</feature>
<name>A0ABD0LKG3_9CAEN</name>
<organism evidence="1 2">
    <name type="scientific">Batillaria attramentaria</name>
    <dbReference type="NCBI Taxonomy" id="370345"/>
    <lineage>
        <taxon>Eukaryota</taxon>
        <taxon>Metazoa</taxon>
        <taxon>Spiralia</taxon>
        <taxon>Lophotrochozoa</taxon>
        <taxon>Mollusca</taxon>
        <taxon>Gastropoda</taxon>
        <taxon>Caenogastropoda</taxon>
        <taxon>Sorbeoconcha</taxon>
        <taxon>Cerithioidea</taxon>
        <taxon>Batillariidae</taxon>
        <taxon>Batillaria</taxon>
    </lineage>
</organism>
<evidence type="ECO:0000313" key="1">
    <source>
        <dbReference type="EMBL" id="KAK7500029.1"/>
    </source>
</evidence>